<gene>
    <name evidence="2" type="ORF">E4U56_000291</name>
    <name evidence="1" type="ORF">E4U57_002550</name>
</gene>
<evidence type="ECO:0000313" key="1">
    <source>
        <dbReference type="EMBL" id="KAG5956537.1"/>
    </source>
</evidence>
<evidence type="ECO:0000313" key="3">
    <source>
        <dbReference type="Proteomes" id="UP000742024"/>
    </source>
</evidence>
<accession>A0A9P7MTZ6</accession>
<organism evidence="2 4">
    <name type="scientific">Claviceps arundinis</name>
    <dbReference type="NCBI Taxonomy" id="1623583"/>
    <lineage>
        <taxon>Eukaryota</taxon>
        <taxon>Fungi</taxon>
        <taxon>Dikarya</taxon>
        <taxon>Ascomycota</taxon>
        <taxon>Pezizomycotina</taxon>
        <taxon>Sordariomycetes</taxon>
        <taxon>Hypocreomycetidae</taxon>
        <taxon>Hypocreales</taxon>
        <taxon>Clavicipitaceae</taxon>
        <taxon>Claviceps</taxon>
    </lineage>
</organism>
<dbReference type="EMBL" id="SRPR01000202">
    <property type="protein sequence ID" value="KAG5956537.1"/>
    <property type="molecule type" value="Genomic_DNA"/>
</dbReference>
<dbReference type="AlphaFoldDB" id="A0A9P7MTZ6"/>
<protein>
    <submittedName>
        <fullName evidence="2">Uncharacterized protein</fullName>
    </submittedName>
</protein>
<dbReference type="Proteomes" id="UP000784919">
    <property type="component" value="Unassembled WGS sequence"/>
</dbReference>
<dbReference type="Proteomes" id="UP000742024">
    <property type="component" value="Unassembled WGS sequence"/>
</dbReference>
<dbReference type="EMBL" id="SRPS01000103">
    <property type="protein sequence ID" value="KAG5968686.1"/>
    <property type="molecule type" value="Genomic_DNA"/>
</dbReference>
<name>A0A9P7MTZ6_9HYPO</name>
<reference evidence="2 3" key="1">
    <citation type="journal article" date="2020" name="bioRxiv">
        <title>Whole genome comparisons of ergot fungi reveals the divergence and evolution of species within the genus Claviceps are the result of varying mechanisms driving genome evolution and host range expansion.</title>
        <authorList>
            <person name="Wyka S.A."/>
            <person name="Mondo S.J."/>
            <person name="Liu M."/>
            <person name="Dettman J."/>
            <person name="Nalam V."/>
            <person name="Broders K.D."/>
        </authorList>
    </citation>
    <scope>NUCLEOTIDE SEQUENCE</scope>
    <source>
        <strain evidence="2">CCC 1102</strain>
        <strain evidence="1 3">LM583</strain>
    </source>
</reference>
<proteinExistence type="predicted"/>
<evidence type="ECO:0000313" key="2">
    <source>
        <dbReference type="EMBL" id="KAG5968686.1"/>
    </source>
</evidence>
<evidence type="ECO:0000313" key="4">
    <source>
        <dbReference type="Proteomes" id="UP000784919"/>
    </source>
</evidence>
<dbReference type="OrthoDB" id="10535603at2759"/>
<keyword evidence="3" id="KW-1185">Reference proteome</keyword>
<sequence length="123" mass="13825">MLTSDAEDYCAFILSKEPRPFRRQSYQFHDAEESRTIIIENSGKTRMERLDILIYSPISCIAVSSPKSTDDTELCGQPLNAIMNVPDGEFAICMQSLTFEGKVGYVRQALRLKKACPMLHTSG</sequence>
<comment type="caution">
    <text evidence="2">The sequence shown here is derived from an EMBL/GenBank/DDBJ whole genome shotgun (WGS) entry which is preliminary data.</text>
</comment>